<organism evidence="1 2">
    <name type="scientific">Tegillarca granosa</name>
    <name type="common">Malaysian cockle</name>
    <name type="synonym">Anadara granosa</name>
    <dbReference type="NCBI Taxonomy" id="220873"/>
    <lineage>
        <taxon>Eukaryota</taxon>
        <taxon>Metazoa</taxon>
        <taxon>Spiralia</taxon>
        <taxon>Lophotrochozoa</taxon>
        <taxon>Mollusca</taxon>
        <taxon>Bivalvia</taxon>
        <taxon>Autobranchia</taxon>
        <taxon>Pteriomorphia</taxon>
        <taxon>Arcoida</taxon>
        <taxon>Arcoidea</taxon>
        <taxon>Arcidae</taxon>
        <taxon>Tegillarca</taxon>
    </lineage>
</organism>
<name>A0ABQ9F0I0_TEGGR</name>
<proteinExistence type="predicted"/>
<keyword evidence="2" id="KW-1185">Reference proteome</keyword>
<protein>
    <submittedName>
        <fullName evidence="1">Uncharacterized protein</fullName>
    </submittedName>
</protein>
<comment type="caution">
    <text evidence="1">The sequence shown here is derived from an EMBL/GenBank/DDBJ whole genome shotgun (WGS) entry which is preliminary data.</text>
</comment>
<reference evidence="1 2" key="1">
    <citation type="submission" date="2022-12" db="EMBL/GenBank/DDBJ databases">
        <title>Chromosome-level genome of Tegillarca granosa.</title>
        <authorList>
            <person name="Kim J."/>
        </authorList>
    </citation>
    <scope>NUCLEOTIDE SEQUENCE [LARGE SCALE GENOMIC DNA]</scope>
    <source>
        <strain evidence="1">Teg-2019</strain>
        <tissue evidence="1">Adductor muscle</tissue>
    </source>
</reference>
<dbReference type="EMBL" id="JARBDR010000640">
    <property type="protein sequence ID" value="KAJ8309701.1"/>
    <property type="molecule type" value="Genomic_DNA"/>
</dbReference>
<accession>A0ABQ9F0I0</accession>
<evidence type="ECO:0000313" key="1">
    <source>
        <dbReference type="EMBL" id="KAJ8309701.1"/>
    </source>
</evidence>
<evidence type="ECO:0000313" key="2">
    <source>
        <dbReference type="Proteomes" id="UP001217089"/>
    </source>
</evidence>
<sequence length="123" mass="14573">MYGEKHRDKKEPEIQTLQNQLKSDGQKTNTTFNCTNCRKAKYFTPFKFYIYDLHPKFNTDLVKAIKENKMLNQCFELDSNGMGPELFKYGDQKQLSIRNTHQFSLEVIIHNKLKLSPYRTMKA</sequence>
<dbReference type="Proteomes" id="UP001217089">
    <property type="component" value="Unassembled WGS sequence"/>
</dbReference>
<gene>
    <name evidence="1" type="ORF">KUTeg_011566</name>
</gene>